<keyword evidence="1" id="KW-0472">Membrane</keyword>
<evidence type="ECO:0000313" key="2">
    <source>
        <dbReference type="EMBL" id="KIL46806.1"/>
    </source>
</evidence>
<accession>A0A0C2VQS9</accession>
<evidence type="ECO:0000256" key="1">
    <source>
        <dbReference type="SAM" id="Phobius"/>
    </source>
</evidence>
<evidence type="ECO:0000313" key="3">
    <source>
        <dbReference type="Proteomes" id="UP000031938"/>
    </source>
</evidence>
<dbReference type="RefSeq" id="WP_157841477.1">
    <property type="nucleotide sequence ID" value="NZ_JXRP01000016.1"/>
</dbReference>
<proteinExistence type="predicted"/>
<dbReference type="EMBL" id="JXRP01000016">
    <property type="protein sequence ID" value="KIL46806.1"/>
    <property type="molecule type" value="Genomic_DNA"/>
</dbReference>
<dbReference type="PATRIC" id="fig|889306.3.peg.1940"/>
<keyword evidence="1" id="KW-1133">Transmembrane helix</keyword>
<sequence>MELKYKGKALWKITGIVWLLVALLNLGLMLFLFNGFFGGFELLLTPLL</sequence>
<keyword evidence="1" id="KW-0812">Transmembrane</keyword>
<protein>
    <submittedName>
        <fullName evidence="2">Uncharacterized protein</fullName>
    </submittedName>
</protein>
<organism evidence="2 3">
    <name type="scientific">Jeotgalibacillus soli</name>
    <dbReference type="NCBI Taxonomy" id="889306"/>
    <lineage>
        <taxon>Bacteria</taxon>
        <taxon>Bacillati</taxon>
        <taxon>Bacillota</taxon>
        <taxon>Bacilli</taxon>
        <taxon>Bacillales</taxon>
        <taxon>Caryophanaceae</taxon>
        <taxon>Jeotgalibacillus</taxon>
    </lineage>
</organism>
<keyword evidence="3" id="KW-1185">Reference proteome</keyword>
<gene>
    <name evidence="2" type="ORF">KP78_19240</name>
</gene>
<dbReference type="AlphaFoldDB" id="A0A0C2VQS9"/>
<reference evidence="2 3" key="1">
    <citation type="submission" date="2015-01" db="EMBL/GenBank/DDBJ databases">
        <title>Genome sequencing of Jeotgalibacillus soli.</title>
        <authorList>
            <person name="Goh K.M."/>
            <person name="Chan K.-G."/>
            <person name="Yaakop A.S."/>
            <person name="Ee R."/>
            <person name="Gan H.M."/>
            <person name="Chan C.S."/>
        </authorList>
    </citation>
    <scope>NUCLEOTIDE SEQUENCE [LARGE SCALE GENOMIC DNA]</scope>
    <source>
        <strain evidence="2 3">P9</strain>
    </source>
</reference>
<feature type="transmembrane region" description="Helical" evidence="1">
    <location>
        <begin position="16"/>
        <end position="37"/>
    </location>
</feature>
<comment type="caution">
    <text evidence="2">The sequence shown here is derived from an EMBL/GenBank/DDBJ whole genome shotgun (WGS) entry which is preliminary data.</text>
</comment>
<dbReference type="Proteomes" id="UP000031938">
    <property type="component" value="Unassembled WGS sequence"/>
</dbReference>
<name>A0A0C2VQS9_9BACL</name>